<protein>
    <submittedName>
        <fullName evidence="3">Sesquipedalian-1</fullName>
    </submittedName>
</protein>
<dbReference type="InterPro" id="IPR004843">
    <property type="entry name" value="Calcineurin-like_PHP"/>
</dbReference>
<evidence type="ECO:0000259" key="2">
    <source>
        <dbReference type="PROSITE" id="PS50003"/>
    </source>
</evidence>
<dbReference type="PANTHER" id="PTHR12905:SF0">
    <property type="entry name" value="CALCINEURIN-LIKE PHOSPHOESTERASE DOMAIN-CONTAINING PROTEIN"/>
    <property type="match status" value="1"/>
</dbReference>
<evidence type="ECO:0000313" key="4">
    <source>
        <dbReference type="Proteomes" id="UP000242188"/>
    </source>
</evidence>
<dbReference type="EMBL" id="NEDP02004233">
    <property type="protein sequence ID" value="OWF46223.1"/>
    <property type="molecule type" value="Genomic_DNA"/>
</dbReference>
<dbReference type="SMART" id="SM00233">
    <property type="entry name" value="PH"/>
    <property type="match status" value="1"/>
</dbReference>
<dbReference type="PROSITE" id="PS50003">
    <property type="entry name" value="PH_DOMAIN"/>
    <property type="match status" value="1"/>
</dbReference>
<evidence type="ECO:0000256" key="1">
    <source>
        <dbReference type="ARBA" id="ARBA00007993"/>
    </source>
</evidence>
<gene>
    <name evidence="3" type="ORF">KP79_PYT16806</name>
</gene>
<dbReference type="InterPro" id="IPR029052">
    <property type="entry name" value="Metallo-depent_PP-like"/>
</dbReference>
<dbReference type="AlphaFoldDB" id="A0A210QBW3"/>
<dbReference type="FunFam" id="2.30.29.30:FF:000378">
    <property type="entry name" value="Uncharacterized protein, isoform A"/>
    <property type="match status" value="1"/>
</dbReference>
<dbReference type="Proteomes" id="UP000242188">
    <property type="component" value="Unassembled WGS sequence"/>
</dbReference>
<proteinExistence type="inferred from homology"/>
<dbReference type="Pfam" id="PF00169">
    <property type="entry name" value="PH"/>
    <property type="match status" value="1"/>
</dbReference>
<dbReference type="GO" id="GO:0016787">
    <property type="term" value="F:hydrolase activity"/>
    <property type="evidence" value="ECO:0007669"/>
    <property type="project" value="InterPro"/>
</dbReference>
<accession>A0A210QBW3</accession>
<dbReference type="STRING" id="6573.A0A210QBW3"/>
<keyword evidence="4" id="KW-1185">Reference proteome</keyword>
<reference evidence="3 4" key="1">
    <citation type="journal article" date="2017" name="Nat. Ecol. Evol.">
        <title>Scallop genome provides insights into evolution of bilaterian karyotype and development.</title>
        <authorList>
            <person name="Wang S."/>
            <person name="Zhang J."/>
            <person name="Jiao W."/>
            <person name="Li J."/>
            <person name="Xun X."/>
            <person name="Sun Y."/>
            <person name="Guo X."/>
            <person name="Huan P."/>
            <person name="Dong B."/>
            <person name="Zhang L."/>
            <person name="Hu X."/>
            <person name="Sun X."/>
            <person name="Wang J."/>
            <person name="Zhao C."/>
            <person name="Wang Y."/>
            <person name="Wang D."/>
            <person name="Huang X."/>
            <person name="Wang R."/>
            <person name="Lv J."/>
            <person name="Li Y."/>
            <person name="Zhang Z."/>
            <person name="Liu B."/>
            <person name="Lu W."/>
            <person name="Hui Y."/>
            <person name="Liang J."/>
            <person name="Zhou Z."/>
            <person name="Hou R."/>
            <person name="Li X."/>
            <person name="Liu Y."/>
            <person name="Li H."/>
            <person name="Ning X."/>
            <person name="Lin Y."/>
            <person name="Zhao L."/>
            <person name="Xing Q."/>
            <person name="Dou J."/>
            <person name="Li Y."/>
            <person name="Mao J."/>
            <person name="Guo H."/>
            <person name="Dou H."/>
            <person name="Li T."/>
            <person name="Mu C."/>
            <person name="Jiang W."/>
            <person name="Fu Q."/>
            <person name="Fu X."/>
            <person name="Miao Y."/>
            <person name="Liu J."/>
            <person name="Yu Q."/>
            <person name="Li R."/>
            <person name="Liao H."/>
            <person name="Li X."/>
            <person name="Kong Y."/>
            <person name="Jiang Z."/>
            <person name="Chourrout D."/>
            <person name="Li R."/>
            <person name="Bao Z."/>
        </authorList>
    </citation>
    <scope>NUCLEOTIDE SEQUENCE [LARGE SCALE GENOMIC DNA]</scope>
    <source>
        <strain evidence="3 4">PY_sf001</strain>
    </source>
</reference>
<dbReference type="Gene3D" id="2.30.29.30">
    <property type="entry name" value="Pleckstrin-homology domain (PH domain)/Phosphotyrosine-binding domain (PTB)"/>
    <property type="match status" value="1"/>
</dbReference>
<dbReference type="InterPro" id="IPR001849">
    <property type="entry name" value="PH_domain"/>
</dbReference>
<dbReference type="OrthoDB" id="10261837at2759"/>
<dbReference type="InterPro" id="IPR051693">
    <property type="entry name" value="UPF0046_metallophosphoest"/>
</dbReference>
<dbReference type="CDD" id="cd13288">
    <property type="entry name" value="PH_Ses"/>
    <property type="match status" value="1"/>
</dbReference>
<organism evidence="3 4">
    <name type="scientific">Mizuhopecten yessoensis</name>
    <name type="common">Japanese scallop</name>
    <name type="synonym">Patinopecten yessoensis</name>
    <dbReference type="NCBI Taxonomy" id="6573"/>
    <lineage>
        <taxon>Eukaryota</taxon>
        <taxon>Metazoa</taxon>
        <taxon>Spiralia</taxon>
        <taxon>Lophotrochozoa</taxon>
        <taxon>Mollusca</taxon>
        <taxon>Bivalvia</taxon>
        <taxon>Autobranchia</taxon>
        <taxon>Pteriomorphia</taxon>
        <taxon>Pectinida</taxon>
        <taxon>Pectinoidea</taxon>
        <taxon>Pectinidae</taxon>
        <taxon>Mizuhopecten</taxon>
    </lineage>
</organism>
<feature type="domain" description="PH" evidence="2">
    <location>
        <begin position="17"/>
        <end position="113"/>
    </location>
</feature>
<name>A0A210QBW3_MIZYE</name>
<dbReference type="Pfam" id="PF00149">
    <property type="entry name" value="Metallophos"/>
    <property type="match status" value="1"/>
</dbReference>
<dbReference type="SUPFAM" id="SSF50729">
    <property type="entry name" value="PH domain-like"/>
    <property type="match status" value="1"/>
</dbReference>
<dbReference type="SUPFAM" id="SSF56300">
    <property type="entry name" value="Metallo-dependent phosphatases"/>
    <property type="match status" value="1"/>
</dbReference>
<comment type="caution">
    <text evidence="3">The sequence shown here is derived from an EMBL/GenBank/DDBJ whole genome shotgun (WGS) entry which is preliminary data.</text>
</comment>
<dbReference type="InterPro" id="IPR011993">
    <property type="entry name" value="PH-like_dom_sf"/>
</dbReference>
<dbReference type="CDD" id="cd07379">
    <property type="entry name" value="MPP_239FB"/>
    <property type="match status" value="1"/>
</dbReference>
<evidence type="ECO:0000313" key="3">
    <source>
        <dbReference type="EMBL" id="OWF46223.1"/>
    </source>
</evidence>
<dbReference type="PANTHER" id="PTHR12905">
    <property type="entry name" value="METALLOPHOSPHOESTERASE"/>
    <property type="match status" value="1"/>
</dbReference>
<sequence>MKINEKSLVKFASSGAPADKEGPLLKRGELNKGFQKRWFVLKGNLFFYYERRMDKEPIGVVVLEGCTIELAENTDGFTFQIVFPGSHSRTYTLAADTQEEMEAWMKVLACASYDYMKLMVADLQQQIEEMNSETQQRLVEQAKRDSKMVHTHYQKISFSDPGDSNFSDLLGLTLEEEPSNVTQGRITNQRFNPFNSTANNTLQSGGSKAGQKFDFTNDYDEPSEMSHKSFIDLHEEYGTQIQCLKYNTRGQHDHTRRSTYRRYIQKMATDDVDVMKIGDGERRVRIVHLSDTHLYHDRRYLPRLPAGDVLVHSGDFCTTDWSRLVKTPDYDGHIQQINEFFGKVPHKHKIFVGGNHDMAIAGRRQEEIQQSLPQVTYLQDSGVNIEGINFYGSPWTAYKWTSYNRAFVRKWGKFEHHWDAIPNETDVLVTHMPPHGIRDMGREGFSLFGRNRRGACDVCSLTHDGMCHLGCPKLRNTVLNRVRPKLHCFGHMHGSAGHQQIDDTTFSNAALNIHVFDYYV</sequence>
<comment type="similarity">
    <text evidence="1">Belongs to the UPF0046 family.</text>
</comment>
<dbReference type="Gene3D" id="3.60.21.10">
    <property type="match status" value="1"/>
</dbReference>